<evidence type="ECO:0000313" key="1">
    <source>
        <dbReference type="EnsemblMetazoa" id="PPA06365.1"/>
    </source>
</evidence>
<evidence type="ECO:0000313" key="2">
    <source>
        <dbReference type="Proteomes" id="UP000005239"/>
    </source>
</evidence>
<name>A0A2A6BR94_PRIPA</name>
<proteinExistence type="predicted"/>
<accession>A0A8R1U5C5</accession>
<dbReference type="EnsemblMetazoa" id="PPA06365.1">
    <property type="protein sequence ID" value="PPA06365.1"/>
    <property type="gene ID" value="WBGene00095919"/>
</dbReference>
<dbReference type="Proteomes" id="UP000005239">
    <property type="component" value="Unassembled WGS sequence"/>
</dbReference>
<accession>A0A2A6BR94</accession>
<keyword evidence="2" id="KW-1185">Reference proteome</keyword>
<organism evidence="1 2">
    <name type="scientific">Pristionchus pacificus</name>
    <name type="common">Parasitic nematode worm</name>
    <dbReference type="NCBI Taxonomy" id="54126"/>
    <lineage>
        <taxon>Eukaryota</taxon>
        <taxon>Metazoa</taxon>
        <taxon>Ecdysozoa</taxon>
        <taxon>Nematoda</taxon>
        <taxon>Chromadorea</taxon>
        <taxon>Rhabditida</taxon>
        <taxon>Rhabditina</taxon>
        <taxon>Diplogasteromorpha</taxon>
        <taxon>Diplogasteroidea</taxon>
        <taxon>Neodiplogasteridae</taxon>
        <taxon>Pristionchus</taxon>
    </lineage>
</organism>
<gene>
    <name evidence="1" type="primary">WBGene00095919</name>
</gene>
<protein>
    <submittedName>
        <fullName evidence="1">Uncharacterized protein</fullName>
    </submittedName>
</protein>
<dbReference type="AlphaFoldDB" id="A0A2A6BR94"/>
<reference evidence="1" key="2">
    <citation type="submission" date="2022-06" db="UniProtKB">
        <authorList>
            <consortium name="EnsemblMetazoa"/>
        </authorList>
    </citation>
    <scope>IDENTIFICATION</scope>
    <source>
        <strain evidence="1">PS312</strain>
    </source>
</reference>
<sequence length="454" mass="52109">MMVIKRTIYLLVIILFCFAHVASKSVEETTENQDSEYLTEDTGLYAIAVRIETYPVVFFLHLESYLDELSTVLNRTVSVLRSDGIDQIFAVVNGVYTPITKESVFNNASKIEMLIGVNPAVCDGSCYSDETRLCEMIYRARETFHTLEVYGNREENTPYRPLLLLPQPSPPQSSSSISPTVIIASVVGMIVLMMIIAIILLLSQRLLTPKQPPNPIAPTAPEEEFEPRRDHTLLSDPFKGPYYVSVRVDYPPSVVYPHLSLYLAKISEAMMRSYNNAVTTTILSDFDFYYDKDSPTEMNPEEILIREQLYHERKDRVFEVLSKCNETMLSAKRYYILSAEYIDKIDRLDNDEESTTFKSAFEDLKEKFEGLRFLIAQHNYPFLEKVLTAEEFASYMTEAERNIKLVDSVLEEQMEMREKEYADLVKELKNQRSTSRMPEGAATFLESLANLSIQ</sequence>
<reference evidence="2" key="1">
    <citation type="journal article" date="2008" name="Nat. Genet.">
        <title>The Pristionchus pacificus genome provides a unique perspective on nematode lifestyle and parasitism.</title>
        <authorList>
            <person name="Dieterich C."/>
            <person name="Clifton S.W."/>
            <person name="Schuster L.N."/>
            <person name="Chinwalla A."/>
            <person name="Delehaunty K."/>
            <person name="Dinkelacker I."/>
            <person name="Fulton L."/>
            <person name="Fulton R."/>
            <person name="Godfrey J."/>
            <person name="Minx P."/>
            <person name="Mitreva M."/>
            <person name="Roeseler W."/>
            <person name="Tian H."/>
            <person name="Witte H."/>
            <person name="Yang S.P."/>
            <person name="Wilson R.K."/>
            <person name="Sommer R.J."/>
        </authorList>
    </citation>
    <scope>NUCLEOTIDE SEQUENCE [LARGE SCALE GENOMIC DNA]</scope>
    <source>
        <strain evidence="2">PS312</strain>
    </source>
</reference>